<organism evidence="6 7">
    <name type="scientific">Streptomyces melanosporofaciens</name>
    <dbReference type="NCBI Taxonomy" id="67327"/>
    <lineage>
        <taxon>Bacteria</taxon>
        <taxon>Bacillati</taxon>
        <taxon>Actinomycetota</taxon>
        <taxon>Actinomycetes</taxon>
        <taxon>Kitasatosporales</taxon>
        <taxon>Streptomycetaceae</taxon>
        <taxon>Streptomyces</taxon>
        <taxon>Streptomyces violaceusniger group</taxon>
    </lineage>
</organism>
<dbReference type="Gene3D" id="1.10.357.140">
    <property type="entry name" value="UbiA prenyltransferase"/>
    <property type="match status" value="1"/>
</dbReference>
<dbReference type="GO" id="GO:0016020">
    <property type="term" value="C:membrane"/>
    <property type="evidence" value="ECO:0007669"/>
    <property type="project" value="UniProtKB-SubCell"/>
</dbReference>
<dbReference type="GO" id="GO:0016765">
    <property type="term" value="F:transferase activity, transferring alkyl or aryl (other than methyl) groups"/>
    <property type="evidence" value="ECO:0007669"/>
    <property type="project" value="InterPro"/>
</dbReference>
<keyword evidence="6" id="KW-0808">Transferase</keyword>
<evidence type="ECO:0000256" key="5">
    <source>
        <dbReference type="SAM" id="MobiDB-lite"/>
    </source>
</evidence>
<dbReference type="AlphaFoldDB" id="A0A1H4VPB2"/>
<evidence type="ECO:0000256" key="4">
    <source>
        <dbReference type="ARBA" id="ARBA00023136"/>
    </source>
</evidence>
<keyword evidence="3" id="KW-1133">Transmembrane helix</keyword>
<dbReference type="InterPro" id="IPR050475">
    <property type="entry name" value="Prenyltransferase_related"/>
</dbReference>
<accession>A0A1H4VPB2</accession>
<dbReference type="RefSeq" id="WP_107417454.1">
    <property type="nucleotide sequence ID" value="NZ_FNST01000002.1"/>
</dbReference>
<gene>
    <name evidence="6" type="ORF">SAMN04490356_5689</name>
</gene>
<evidence type="ECO:0000256" key="2">
    <source>
        <dbReference type="ARBA" id="ARBA00022692"/>
    </source>
</evidence>
<evidence type="ECO:0000256" key="3">
    <source>
        <dbReference type="ARBA" id="ARBA00022989"/>
    </source>
</evidence>
<evidence type="ECO:0000313" key="6">
    <source>
        <dbReference type="EMBL" id="SEC82896.1"/>
    </source>
</evidence>
<dbReference type="PANTHER" id="PTHR42723:SF1">
    <property type="entry name" value="CHLOROPHYLL SYNTHASE, CHLOROPLASTIC"/>
    <property type="match status" value="1"/>
</dbReference>
<proteinExistence type="predicted"/>
<sequence length="596" mass="57408">MTRAAGERGGWGNWGDWAELLRVSALFTVPGDALAGAAAARSGPNRGTALAVCSSLCLYEAGMALNDWADRDIDAVERPGRPLPSGRIAPGAALTAATGLTAAGLLCAAAAGRPALTMATALAGTVWAYDLGLKNTSAGPPAMAAARALDLLLGATASAPAALRSALPPAALLGAHTLAVTTVSRREAVGGSSAAPLGALAVGAAIAWAATRRPAPAAGHRAPLAAANETTTPGGLAAGAATAALATELSRTGPRRGGPARRLARALSAPPSPGQGNRLGRRWVLRRAPAVGAALGSGAGAGRGPVVGGAVGRAPANGWSRSAATTVRAAAPAGTAVPSPAAVVQGATAAVAHELARGKGVRAGRGSPARRFVVALVAGRRAAVAAGTGHGSPPGGLGSRRGGAARRLVTAATGGGPPGGPRAGAGLPLTIASRGGAAERARPSGRAAVAGVGLVGGRAGAALPRSIAVPGTAATVGVATATGRTRSTSRFAAVVGAAPTRSIGTIASPGAAAGRFAAVAGVVLAGGYVATVARPLAHAALNPSPYFLQRAVGSGIRAMIPLQAVLASRAGAHRTAAGLLALMPVARRLSRKVSAT</sequence>
<reference evidence="7" key="1">
    <citation type="submission" date="2016-10" db="EMBL/GenBank/DDBJ databases">
        <authorList>
            <person name="Varghese N."/>
            <person name="Submissions S."/>
        </authorList>
    </citation>
    <scope>NUCLEOTIDE SEQUENCE [LARGE SCALE GENOMIC DNA]</scope>
    <source>
        <strain evidence="7">DSM 40318</strain>
    </source>
</reference>
<protein>
    <submittedName>
        <fullName evidence="6">4-hydroxybenzoate polyprenyltransferase</fullName>
    </submittedName>
</protein>
<comment type="subcellular location">
    <subcellularLocation>
        <location evidence="1">Membrane</location>
        <topology evidence="1">Multi-pass membrane protein</topology>
    </subcellularLocation>
</comment>
<dbReference type="NCBIfam" id="NF045897">
    <property type="entry name" value="SCO3242_trans"/>
    <property type="match status" value="1"/>
</dbReference>
<evidence type="ECO:0000256" key="1">
    <source>
        <dbReference type="ARBA" id="ARBA00004141"/>
    </source>
</evidence>
<name>A0A1H4VPB2_STRMJ</name>
<keyword evidence="7" id="KW-1185">Reference proteome</keyword>
<dbReference type="EMBL" id="FNST01000002">
    <property type="protein sequence ID" value="SEC82896.1"/>
    <property type="molecule type" value="Genomic_DNA"/>
</dbReference>
<dbReference type="Proteomes" id="UP000198609">
    <property type="component" value="Unassembled WGS sequence"/>
</dbReference>
<evidence type="ECO:0000313" key="7">
    <source>
        <dbReference type="Proteomes" id="UP000198609"/>
    </source>
</evidence>
<feature type="region of interest" description="Disordered" evidence="5">
    <location>
        <begin position="249"/>
        <end position="279"/>
    </location>
</feature>
<dbReference type="InterPro" id="IPR000537">
    <property type="entry name" value="UbiA_prenyltransferase"/>
</dbReference>
<keyword evidence="2" id="KW-0812">Transmembrane</keyword>
<keyword evidence="4" id="KW-0472">Membrane</keyword>
<dbReference type="InterPro" id="IPR044878">
    <property type="entry name" value="UbiA_sf"/>
</dbReference>
<dbReference type="Pfam" id="PF01040">
    <property type="entry name" value="UbiA"/>
    <property type="match status" value="1"/>
</dbReference>
<dbReference type="PANTHER" id="PTHR42723">
    <property type="entry name" value="CHLOROPHYLL SYNTHASE"/>
    <property type="match status" value="1"/>
</dbReference>